<keyword evidence="3" id="KW-0732">Signal</keyword>
<dbReference type="CDD" id="cd00995">
    <property type="entry name" value="PBP2_NikA_DppA_OppA_like"/>
    <property type="match status" value="1"/>
</dbReference>
<feature type="chain" id="PRO_5026799244" evidence="3">
    <location>
        <begin position="35"/>
        <end position="519"/>
    </location>
</feature>
<evidence type="ECO:0000256" key="3">
    <source>
        <dbReference type="SAM" id="SignalP"/>
    </source>
</evidence>
<proteinExistence type="inferred from homology"/>
<dbReference type="PIRSF" id="PIRSF002741">
    <property type="entry name" value="MppA"/>
    <property type="match status" value="1"/>
</dbReference>
<evidence type="ECO:0000313" key="6">
    <source>
        <dbReference type="Proteomes" id="UP000464751"/>
    </source>
</evidence>
<evidence type="ECO:0000259" key="4">
    <source>
        <dbReference type="Pfam" id="PF00496"/>
    </source>
</evidence>
<dbReference type="EMBL" id="CP048630">
    <property type="protein sequence ID" value="QIB33636.1"/>
    <property type="molecule type" value="Genomic_DNA"/>
</dbReference>
<gene>
    <name evidence="5" type="ORF">G3A50_07915</name>
</gene>
<feature type="signal peptide" evidence="3">
    <location>
        <begin position="1"/>
        <end position="34"/>
    </location>
</feature>
<dbReference type="RefSeq" id="WP_163074731.1">
    <property type="nucleotide sequence ID" value="NZ_CP048630.1"/>
</dbReference>
<evidence type="ECO:0000256" key="1">
    <source>
        <dbReference type="ARBA" id="ARBA00004418"/>
    </source>
</evidence>
<comment type="similarity">
    <text evidence="2">Belongs to the bacterial solute-binding protein 5 family.</text>
</comment>
<dbReference type="InterPro" id="IPR039424">
    <property type="entry name" value="SBP_5"/>
</dbReference>
<dbReference type="Gene3D" id="3.40.190.10">
    <property type="entry name" value="Periplasmic binding protein-like II"/>
    <property type="match status" value="1"/>
</dbReference>
<dbReference type="PROSITE" id="PS51318">
    <property type="entry name" value="TAT"/>
    <property type="match status" value="1"/>
</dbReference>
<accession>A0A6P1YLS7</accession>
<keyword evidence="6" id="KW-1185">Reference proteome</keyword>
<feature type="domain" description="Solute-binding protein family 5" evidence="4">
    <location>
        <begin position="82"/>
        <end position="415"/>
    </location>
</feature>
<dbReference type="InterPro" id="IPR019546">
    <property type="entry name" value="TAT_signal_bac_arc"/>
</dbReference>
<dbReference type="Pfam" id="PF00496">
    <property type="entry name" value="SBP_bac_5"/>
    <property type="match status" value="1"/>
</dbReference>
<name>A0A6P1YLS7_9HYPH</name>
<dbReference type="PANTHER" id="PTHR30290">
    <property type="entry name" value="PERIPLASMIC BINDING COMPONENT OF ABC TRANSPORTER"/>
    <property type="match status" value="1"/>
</dbReference>
<dbReference type="InterPro" id="IPR006311">
    <property type="entry name" value="TAT_signal"/>
</dbReference>
<dbReference type="SUPFAM" id="SSF53850">
    <property type="entry name" value="Periplasmic binding protein-like II"/>
    <property type="match status" value="1"/>
</dbReference>
<dbReference type="GO" id="GO:0043190">
    <property type="term" value="C:ATP-binding cassette (ABC) transporter complex"/>
    <property type="evidence" value="ECO:0007669"/>
    <property type="project" value="InterPro"/>
</dbReference>
<reference evidence="5 6" key="1">
    <citation type="submission" date="2020-02" db="EMBL/GenBank/DDBJ databases">
        <authorList>
            <person name="Li G."/>
        </authorList>
    </citation>
    <scope>NUCLEOTIDE SEQUENCE [LARGE SCALE GENOMIC DNA]</scope>
    <source>
        <strain evidence="5 6">DSM 102029</strain>
    </source>
</reference>
<dbReference type="Proteomes" id="UP000464751">
    <property type="component" value="Chromosome"/>
</dbReference>
<dbReference type="Gene3D" id="3.10.105.10">
    <property type="entry name" value="Dipeptide-binding Protein, Domain 3"/>
    <property type="match status" value="1"/>
</dbReference>
<dbReference type="NCBIfam" id="TIGR01409">
    <property type="entry name" value="TAT_signal_seq"/>
    <property type="match status" value="1"/>
</dbReference>
<protein>
    <submittedName>
        <fullName evidence="5">Twin-arginine translocation signal domain-containing protein</fullName>
    </submittedName>
</protein>
<dbReference type="InterPro" id="IPR000914">
    <property type="entry name" value="SBP_5_dom"/>
</dbReference>
<dbReference type="GO" id="GO:0015833">
    <property type="term" value="P:peptide transport"/>
    <property type="evidence" value="ECO:0007669"/>
    <property type="project" value="TreeGrafter"/>
</dbReference>
<evidence type="ECO:0000313" key="5">
    <source>
        <dbReference type="EMBL" id="QIB33636.1"/>
    </source>
</evidence>
<dbReference type="KEGG" id="apra:G3A50_07915"/>
<evidence type="ECO:0000256" key="2">
    <source>
        <dbReference type="ARBA" id="ARBA00005695"/>
    </source>
</evidence>
<organism evidence="5 6">
    <name type="scientific">Ancylobacter pratisalsi</name>
    <dbReference type="NCBI Taxonomy" id="1745854"/>
    <lineage>
        <taxon>Bacteria</taxon>
        <taxon>Pseudomonadati</taxon>
        <taxon>Pseudomonadota</taxon>
        <taxon>Alphaproteobacteria</taxon>
        <taxon>Hyphomicrobiales</taxon>
        <taxon>Xanthobacteraceae</taxon>
        <taxon>Ancylobacter</taxon>
    </lineage>
</organism>
<dbReference type="Gene3D" id="3.90.76.10">
    <property type="entry name" value="Dipeptide-binding Protein, Domain 1"/>
    <property type="match status" value="1"/>
</dbReference>
<comment type="subcellular location">
    <subcellularLocation>
        <location evidence="1">Periplasm</location>
    </subcellularLocation>
</comment>
<dbReference type="InterPro" id="IPR030678">
    <property type="entry name" value="Peptide/Ni-bd"/>
</dbReference>
<dbReference type="AlphaFoldDB" id="A0A6P1YLS7"/>
<dbReference type="GO" id="GO:1904680">
    <property type="term" value="F:peptide transmembrane transporter activity"/>
    <property type="evidence" value="ECO:0007669"/>
    <property type="project" value="TreeGrafter"/>
</dbReference>
<sequence length="519" mass="56675">MTTLNLSRRSFLAGTAVAGLAGSLTGLLPQSARAADAPARGGVLRYATLGLDTADPHRHTGSIAVQQIYAEALTSISDDGSVEPFLAESFAISPDGKTYTFTLRDGVTFHNGEVMNADDVVANITRVKEKVKGGWLASAMKLVDDVKAADAKTVVITMREPYAPLVNLMSELWILSPRSPGWDETITTPIGTGPFMFGEWQPKVKLTAPANTAYWRKGMPYLAAIEADLRDGADRQLALRAGEIDIANVPADIAKQLAGDPNLRVSQLKDAGWYFVAFNNRKPRAPFDDVRVRQALTYAIDKAAFINFASAGTGVVSNQMVGPGNVYFDEALFKADPHATADLDKAKALLKEAGVDPTKETIEFVSWQENYPQVVVQMVRKLGFKVNHVALDDIGTQKRLGQYDWDMNCMSSGPRADVFLRYVRMMSDGPNPVLWGGIQDDAYDALVKKAVAETDLATRRQLYLDAWKLVMDKYYVVALGLDADQIVIRKDVEGYEPGFTWSPNRADGGVAQTWLAGRS</sequence>
<dbReference type="GO" id="GO:0030288">
    <property type="term" value="C:outer membrane-bounded periplasmic space"/>
    <property type="evidence" value="ECO:0007669"/>
    <property type="project" value="UniProtKB-ARBA"/>
</dbReference>